<feature type="compositionally biased region" description="Basic and acidic residues" evidence="1">
    <location>
        <begin position="391"/>
        <end position="401"/>
    </location>
</feature>
<evidence type="ECO:0000256" key="1">
    <source>
        <dbReference type="SAM" id="MobiDB-lite"/>
    </source>
</evidence>
<reference evidence="2 3" key="1">
    <citation type="journal article" date="2018" name="Cell">
        <title>The Chara Genome: Secondary Complexity and Implications for Plant Terrestrialization.</title>
        <authorList>
            <person name="Nishiyama T."/>
            <person name="Sakayama H."/>
            <person name="Vries J.D."/>
            <person name="Buschmann H."/>
            <person name="Saint-Marcoux D."/>
            <person name="Ullrich K.K."/>
            <person name="Haas F.B."/>
            <person name="Vanderstraeten L."/>
            <person name="Becker D."/>
            <person name="Lang D."/>
            <person name="Vosolsobe S."/>
            <person name="Rombauts S."/>
            <person name="Wilhelmsson P.K.I."/>
            <person name="Janitza P."/>
            <person name="Kern R."/>
            <person name="Heyl A."/>
            <person name="Rumpler F."/>
            <person name="Villalobos L.I.A.C."/>
            <person name="Clay J.M."/>
            <person name="Skokan R."/>
            <person name="Toyoda A."/>
            <person name="Suzuki Y."/>
            <person name="Kagoshima H."/>
            <person name="Schijlen E."/>
            <person name="Tajeshwar N."/>
            <person name="Catarino B."/>
            <person name="Hetherington A.J."/>
            <person name="Saltykova A."/>
            <person name="Bonnot C."/>
            <person name="Breuninger H."/>
            <person name="Symeonidi A."/>
            <person name="Radhakrishnan G.V."/>
            <person name="Van Nieuwerburgh F."/>
            <person name="Deforce D."/>
            <person name="Chang C."/>
            <person name="Karol K.G."/>
            <person name="Hedrich R."/>
            <person name="Ulvskov P."/>
            <person name="Glockner G."/>
            <person name="Delwiche C.F."/>
            <person name="Petrasek J."/>
            <person name="Van de Peer Y."/>
            <person name="Friml J."/>
            <person name="Beilby M."/>
            <person name="Dolan L."/>
            <person name="Kohara Y."/>
            <person name="Sugano S."/>
            <person name="Fujiyama A."/>
            <person name="Delaux P.-M."/>
            <person name="Quint M."/>
            <person name="TheiBen G."/>
            <person name="Hagemann M."/>
            <person name="Harholt J."/>
            <person name="Dunand C."/>
            <person name="Zachgo S."/>
            <person name="Langdale J."/>
            <person name="Maumus F."/>
            <person name="Straeten D.V.D."/>
            <person name="Gould S.B."/>
            <person name="Rensing S.A."/>
        </authorList>
    </citation>
    <scope>NUCLEOTIDE SEQUENCE [LARGE SCALE GENOMIC DNA]</scope>
    <source>
        <strain evidence="2 3">S276</strain>
    </source>
</reference>
<dbReference type="Proteomes" id="UP000265515">
    <property type="component" value="Unassembled WGS sequence"/>
</dbReference>
<proteinExistence type="predicted"/>
<protein>
    <submittedName>
        <fullName evidence="2">Uncharacterized protein</fullName>
    </submittedName>
</protein>
<feature type="compositionally biased region" description="Basic and acidic residues" evidence="1">
    <location>
        <begin position="323"/>
        <end position="338"/>
    </location>
</feature>
<name>A0A388MCT0_CHABU</name>
<evidence type="ECO:0000313" key="2">
    <source>
        <dbReference type="EMBL" id="GBG92282.1"/>
    </source>
</evidence>
<dbReference type="AlphaFoldDB" id="A0A388MCT0"/>
<sequence length="413" mass="46609">MGTTIDSVVEPQVHAPRGQSCPYGRHRSWWDSSVPARAGGGASGTYLLSASPMNRSQLSTFALPSHFPTFWQTESSLHPRFSFSLEPLAVPLLDPRQWRLWCEHFVDLSVCLVGVRLTWTRDEEHRAWIEYLELLIIQAWRTDVEGNLLGFLFRSVRPDHRQLIVQELSVPLAQLVDDLLLEIVSQSNESPVPHVLTRTLKPYLEWSVCLEEPGSGRNPPSQRGYLDPHEIIDLAFFQDRTVSEDEELAIEEEEEEEEAVEEDDKEETPEEGSYSEDCEGEKSDEEEEEEQGEEEEELELEESEWEISAEEAEQTDAQVEDPEAARKREKIAVGKRQLEFASGANLQIADDPARDPESPKAEDGHPPAETLSAPARWRRSRSPSPSTSDRPSVRARTDAGHRASSPVVISPSP</sequence>
<dbReference type="Gramene" id="GBG92282">
    <property type="protein sequence ID" value="GBG92282"/>
    <property type="gene ID" value="CBR_g55051"/>
</dbReference>
<feature type="region of interest" description="Disordered" evidence="1">
    <location>
        <begin position="244"/>
        <end position="413"/>
    </location>
</feature>
<keyword evidence="3" id="KW-1185">Reference proteome</keyword>
<feature type="compositionally biased region" description="Acidic residues" evidence="1">
    <location>
        <begin position="244"/>
        <end position="322"/>
    </location>
</feature>
<evidence type="ECO:0000313" key="3">
    <source>
        <dbReference type="Proteomes" id="UP000265515"/>
    </source>
</evidence>
<gene>
    <name evidence="2" type="ORF">CBR_g55051</name>
</gene>
<organism evidence="2 3">
    <name type="scientific">Chara braunii</name>
    <name type="common">Braun's stonewort</name>
    <dbReference type="NCBI Taxonomy" id="69332"/>
    <lineage>
        <taxon>Eukaryota</taxon>
        <taxon>Viridiplantae</taxon>
        <taxon>Streptophyta</taxon>
        <taxon>Charophyceae</taxon>
        <taxon>Charales</taxon>
        <taxon>Characeae</taxon>
        <taxon>Chara</taxon>
    </lineage>
</organism>
<accession>A0A388MCT0</accession>
<dbReference type="EMBL" id="BFEA01001028">
    <property type="protein sequence ID" value="GBG92282.1"/>
    <property type="molecule type" value="Genomic_DNA"/>
</dbReference>
<comment type="caution">
    <text evidence="2">The sequence shown here is derived from an EMBL/GenBank/DDBJ whole genome shotgun (WGS) entry which is preliminary data.</text>
</comment>
<feature type="compositionally biased region" description="Basic and acidic residues" evidence="1">
    <location>
        <begin position="351"/>
        <end position="366"/>
    </location>
</feature>